<organism evidence="1 2">
    <name type="scientific">Podospora aff. communis PSN243</name>
    <dbReference type="NCBI Taxonomy" id="3040156"/>
    <lineage>
        <taxon>Eukaryota</taxon>
        <taxon>Fungi</taxon>
        <taxon>Dikarya</taxon>
        <taxon>Ascomycota</taxon>
        <taxon>Pezizomycotina</taxon>
        <taxon>Sordariomycetes</taxon>
        <taxon>Sordariomycetidae</taxon>
        <taxon>Sordariales</taxon>
        <taxon>Podosporaceae</taxon>
        <taxon>Podospora</taxon>
    </lineage>
</organism>
<reference evidence="1" key="2">
    <citation type="submission" date="2023-05" db="EMBL/GenBank/DDBJ databases">
        <authorList>
            <consortium name="Lawrence Berkeley National Laboratory"/>
            <person name="Steindorff A."/>
            <person name="Hensen N."/>
            <person name="Bonometti L."/>
            <person name="Westerberg I."/>
            <person name="Brannstrom I.O."/>
            <person name="Guillou S."/>
            <person name="Cros-Aarteil S."/>
            <person name="Calhoun S."/>
            <person name="Haridas S."/>
            <person name="Kuo A."/>
            <person name="Mondo S."/>
            <person name="Pangilinan J."/>
            <person name="Riley R."/>
            <person name="Labutti K."/>
            <person name="Andreopoulos B."/>
            <person name="Lipzen A."/>
            <person name="Chen C."/>
            <person name="Yanf M."/>
            <person name="Daum C."/>
            <person name="Ng V."/>
            <person name="Clum A."/>
            <person name="Ohm R."/>
            <person name="Martin F."/>
            <person name="Silar P."/>
            <person name="Natvig D."/>
            <person name="Lalanne C."/>
            <person name="Gautier V."/>
            <person name="Ament-Velasquez S.L."/>
            <person name="Kruys A."/>
            <person name="Hutchinson M.I."/>
            <person name="Powell A.J."/>
            <person name="Barry K."/>
            <person name="Miller A.N."/>
            <person name="Grigoriev I.V."/>
            <person name="Debuchy R."/>
            <person name="Gladieux P."/>
            <person name="Thoren M.H."/>
            <person name="Johannesson H."/>
        </authorList>
    </citation>
    <scope>NUCLEOTIDE SEQUENCE</scope>
    <source>
        <strain evidence="1">PSN243</strain>
    </source>
</reference>
<keyword evidence="2" id="KW-1185">Reference proteome</keyword>
<dbReference type="PANTHER" id="PTHR39398:SF1">
    <property type="entry name" value="CSN8_PSMD8_EIF3K DOMAIN-CONTAINING PROTEIN"/>
    <property type="match status" value="1"/>
</dbReference>
<dbReference type="PANTHER" id="PTHR39398">
    <property type="entry name" value="YALI0F14311P"/>
    <property type="match status" value="1"/>
</dbReference>
<evidence type="ECO:0008006" key="3">
    <source>
        <dbReference type="Google" id="ProtNLM"/>
    </source>
</evidence>
<dbReference type="EMBL" id="MU865963">
    <property type="protein sequence ID" value="KAK4445656.1"/>
    <property type="molecule type" value="Genomic_DNA"/>
</dbReference>
<evidence type="ECO:0000313" key="1">
    <source>
        <dbReference type="EMBL" id="KAK4445656.1"/>
    </source>
</evidence>
<dbReference type="AlphaFoldDB" id="A0AAV9GEW4"/>
<accession>A0AAV9GEW4</accession>
<sequence length="292" mass="32614">MQRKARRVPSSGHLSRLKPAEIDPLSEYGLPSKGEKRLLSPKTQETYYAKIAERYLAFCTSAGDASELQKQFSLLSLTGSPSSSKTTPTTSNPNAESELSLLLSALRKLRESLVATSRTDAFASQVYLFAIRLGILTSHPETYHPSLLHLLRVIHPRSNLTSTEYTEVVSYLVLDTACRRDDLSGAYFLRNKYGLREGKVDGVLKALVRGDWVLWGRMRRSVDGHGRKLMEMAESGVRGHALRAFGRAYLSVGVEYLEKSVFMGWEELRGEYGVGWEREGGRVVIRKVGGRS</sequence>
<gene>
    <name evidence="1" type="ORF">QBC34DRAFT_441491</name>
</gene>
<name>A0AAV9GEW4_9PEZI</name>
<evidence type="ECO:0000313" key="2">
    <source>
        <dbReference type="Proteomes" id="UP001321760"/>
    </source>
</evidence>
<comment type="caution">
    <text evidence="1">The sequence shown here is derived from an EMBL/GenBank/DDBJ whole genome shotgun (WGS) entry which is preliminary data.</text>
</comment>
<proteinExistence type="predicted"/>
<dbReference type="Proteomes" id="UP001321760">
    <property type="component" value="Unassembled WGS sequence"/>
</dbReference>
<reference evidence="1" key="1">
    <citation type="journal article" date="2023" name="Mol. Phylogenet. Evol.">
        <title>Genome-scale phylogeny and comparative genomics of the fungal order Sordariales.</title>
        <authorList>
            <person name="Hensen N."/>
            <person name="Bonometti L."/>
            <person name="Westerberg I."/>
            <person name="Brannstrom I.O."/>
            <person name="Guillou S."/>
            <person name="Cros-Aarteil S."/>
            <person name="Calhoun S."/>
            <person name="Haridas S."/>
            <person name="Kuo A."/>
            <person name="Mondo S."/>
            <person name="Pangilinan J."/>
            <person name="Riley R."/>
            <person name="LaButti K."/>
            <person name="Andreopoulos B."/>
            <person name="Lipzen A."/>
            <person name="Chen C."/>
            <person name="Yan M."/>
            <person name="Daum C."/>
            <person name="Ng V."/>
            <person name="Clum A."/>
            <person name="Steindorff A."/>
            <person name="Ohm R.A."/>
            <person name="Martin F."/>
            <person name="Silar P."/>
            <person name="Natvig D.O."/>
            <person name="Lalanne C."/>
            <person name="Gautier V."/>
            <person name="Ament-Velasquez S.L."/>
            <person name="Kruys A."/>
            <person name="Hutchinson M.I."/>
            <person name="Powell A.J."/>
            <person name="Barry K."/>
            <person name="Miller A.N."/>
            <person name="Grigoriev I.V."/>
            <person name="Debuchy R."/>
            <person name="Gladieux P."/>
            <person name="Hiltunen Thoren M."/>
            <person name="Johannesson H."/>
        </authorList>
    </citation>
    <scope>NUCLEOTIDE SEQUENCE</scope>
    <source>
        <strain evidence="1">PSN243</strain>
    </source>
</reference>
<protein>
    <recommendedName>
        <fullName evidence="3">CSN8/PSMD8/EIF3K domain-containing protein</fullName>
    </recommendedName>
</protein>